<feature type="domain" description="C2H2-type" evidence="6">
    <location>
        <begin position="361"/>
        <end position="390"/>
    </location>
</feature>
<feature type="compositionally biased region" description="Polar residues" evidence="5">
    <location>
        <begin position="203"/>
        <end position="226"/>
    </location>
</feature>
<dbReference type="GO" id="GO:0005634">
    <property type="term" value="C:nucleus"/>
    <property type="evidence" value="ECO:0007669"/>
    <property type="project" value="UniProtKB-ARBA"/>
</dbReference>
<feature type="domain" description="C2H2-type" evidence="6">
    <location>
        <begin position="395"/>
        <end position="420"/>
    </location>
</feature>
<dbReference type="PANTHER" id="PTHR19818:SF139">
    <property type="entry name" value="PAIR-RULE PROTEIN ODD-PAIRED"/>
    <property type="match status" value="1"/>
</dbReference>
<proteinExistence type="predicted"/>
<dbReference type="InterPro" id="IPR013087">
    <property type="entry name" value="Znf_C2H2_type"/>
</dbReference>
<comment type="caution">
    <text evidence="7">The sequence shown here is derived from an EMBL/GenBank/DDBJ whole genome shotgun (WGS) entry which is preliminary data.</text>
</comment>
<evidence type="ECO:0000259" key="6">
    <source>
        <dbReference type="SMART" id="SM00355"/>
    </source>
</evidence>
<keyword evidence="4" id="KW-0862">Zinc</keyword>
<dbReference type="InterPro" id="IPR036236">
    <property type="entry name" value="Znf_C2H2_sf"/>
</dbReference>
<feature type="compositionally biased region" description="Basic residues" evidence="5">
    <location>
        <begin position="444"/>
        <end position="453"/>
    </location>
</feature>
<dbReference type="GO" id="GO:0000981">
    <property type="term" value="F:DNA-binding transcription factor activity, RNA polymerase II-specific"/>
    <property type="evidence" value="ECO:0007669"/>
    <property type="project" value="TreeGrafter"/>
</dbReference>
<feature type="region of interest" description="Disordered" evidence="5">
    <location>
        <begin position="75"/>
        <end position="95"/>
    </location>
</feature>
<evidence type="ECO:0000256" key="5">
    <source>
        <dbReference type="SAM" id="MobiDB-lite"/>
    </source>
</evidence>
<keyword evidence="1" id="KW-0479">Metal-binding</keyword>
<organism evidence="7 8">
    <name type="scientific">Aureobasidium melanogenum</name>
    <name type="common">Aureobasidium pullulans var. melanogenum</name>
    <dbReference type="NCBI Taxonomy" id="46634"/>
    <lineage>
        <taxon>Eukaryota</taxon>
        <taxon>Fungi</taxon>
        <taxon>Dikarya</taxon>
        <taxon>Ascomycota</taxon>
        <taxon>Pezizomycotina</taxon>
        <taxon>Dothideomycetes</taxon>
        <taxon>Dothideomycetidae</taxon>
        <taxon>Dothideales</taxon>
        <taxon>Saccotheciaceae</taxon>
        <taxon>Aureobasidium</taxon>
    </lineage>
</organism>
<feature type="compositionally biased region" description="Polar residues" evidence="5">
    <location>
        <begin position="85"/>
        <end position="95"/>
    </location>
</feature>
<feature type="non-terminal residue" evidence="7">
    <location>
        <position position="453"/>
    </location>
</feature>
<feature type="compositionally biased region" description="Basic and acidic residues" evidence="5">
    <location>
        <begin position="137"/>
        <end position="153"/>
    </location>
</feature>
<feature type="region of interest" description="Disordered" evidence="5">
    <location>
        <begin position="199"/>
        <end position="322"/>
    </location>
</feature>
<dbReference type="EMBL" id="JAHFXF010000169">
    <property type="protein sequence ID" value="KAG9694199.1"/>
    <property type="molecule type" value="Genomic_DNA"/>
</dbReference>
<accession>A0A9P8JAD6</accession>
<dbReference type="InterPro" id="IPR050329">
    <property type="entry name" value="GLI_C2H2-zinc-finger"/>
</dbReference>
<dbReference type="Proteomes" id="UP000779574">
    <property type="component" value="Unassembled WGS sequence"/>
</dbReference>
<evidence type="ECO:0000256" key="4">
    <source>
        <dbReference type="ARBA" id="ARBA00022833"/>
    </source>
</evidence>
<name>A0A9P8JAD6_AURME</name>
<gene>
    <name evidence="7" type="ORF">KCU76_g5420</name>
</gene>
<feature type="compositionally biased region" description="Low complexity" evidence="5">
    <location>
        <begin position="265"/>
        <end position="282"/>
    </location>
</feature>
<dbReference type="GO" id="GO:0045944">
    <property type="term" value="P:positive regulation of transcription by RNA polymerase II"/>
    <property type="evidence" value="ECO:0007669"/>
    <property type="project" value="UniProtKB-ARBA"/>
</dbReference>
<evidence type="ECO:0000256" key="1">
    <source>
        <dbReference type="ARBA" id="ARBA00022723"/>
    </source>
</evidence>
<feature type="region of interest" description="Disordered" evidence="5">
    <location>
        <begin position="109"/>
        <end position="153"/>
    </location>
</feature>
<evidence type="ECO:0000313" key="8">
    <source>
        <dbReference type="Proteomes" id="UP000779574"/>
    </source>
</evidence>
<feature type="compositionally biased region" description="Polar residues" evidence="5">
    <location>
        <begin position="296"/>
        <end position="310"/>
    </location>
</feature>
<reference evidence="7" key="1">
    <citation type="journal article" date="2021" name="J Fungi (Basel)">
        <title>Virulence traits and population genomics of the black yeast Aureobasidium melanogenum.</title>
        <authorList>
            <person name="Cernosa A."/>
            <person name="Sun X."/>
            <person name="Gostincar C."/>
            <person name="Fang C."/>
            <person name="Gunde-Cimerman N."/>
            <person name="Song Z."/>
        </authorList>
    </citation>
    <scope>NUCLEOTIDE SEQUENCE</scope>
    <source>
        <strain evidence="7">EXF-9911</strain>
    </source>
</reference>
<dbReference type="AlphaFoldDB" id="A0A9P8JAD6"/>
<keyword evidence="2" id="KW-0677">Repeat</keyword>
<dbReference type="Gene3D" id="3.30.160.60">
    <property type="entry name" value="Classic Zinc Finger"/>
    <property type="match status" value="2"/>
</dbReference>
<dbReference type="SMART" id="SM00355">
    <property type="entry name" value="ZnF_C2H2"/>
    <property type="match status" value="3"/>
</dbReference>
<dbReference type="GO" id="GO:0008270">
    <property type="term" value="F:zinc ion binding"/>
    <property type="evidence" value="ECO:0007669"/>
    <property type="project" value="UniProtKB-KW"/>
</dbReference>
<dbReference type="GO" id="GO:0000978">
    <property type="term" value="F:RNA polymerase II cis-regulatory region sequence-specific DNA binding"/>
    <property type="evidence" value="ECO:0007669"/>
    <property type="project" value="TreeGrafter"/>
</dbReference>
<protein>
    <recommendedName>
        <fullName evidence="6">C2H2-type domain-containing protein</fullName>
    </recommendedName>
</protein>
<evidence type="ECO:0000256" key="2">
    <source>
        <dbReference type="ARBA" id="ARBA00022737"/>
    </source>
</evidence>
<sequence length="453" mass="49671">MGHFDDQMHQLNGLDERFAHHGIPSKKPNILPGPEHNFVNRTVSPPDSRPTAIGFMPLLEPSAELSHNFPQDSYQLANRRPDRSNGGNLSLRTMTNNVSMPEYSFLERANTDSSHQRAHSVHSAGSLSLSSMYPPPRLDEKTGEADPSTRNDRLLPSFHQLSKIADSATEVTDTKTTGLPALTTYGSQVIAQTVATSIPHYPPQQQDSPSTNFMLLGHSSPTNIRANSHEMYAPPHSQTSFTVPNDRNQRRTPASNARPPPFIASVSTSSLGTGSSTDTMSSHHSHQSSEAGIHSSAHTTPMETTPSSLDGPTKAPVPRLQTSTSAPGGFLCDHPGCTAPPFQTQYLLNSHANVHSSSRPHYCPVKGCSRSEGGKGFKRKNEMIRHGLVHDSPGYVCPFCPLREHRYPRPDNLQRHVRVHHVDKDKDDPLLREVLAQRPEGGGRGRRRRTGPS</sequence>
<feature type="compositionally biased region" description="Polar residues" evidence="5">
    <location>
        <begin position="236"/>
        <end position="255"/>
    </location>
</feature>
<evidence type="ECO:0000256" key="3">
    <source>
        <dbReference type="ARBA" id="ARBA00022771"/>
    </source>
</evidence>
<keyword evidence="3" id="KW-0863">Zinc-finger</keyword>
<feature type="domain" description="C2H2-type" evidence="6">
    <location>
        <begin position="330"/>
        <end position="355"/>
    </location>
</feature>
<feature type="compositionally biased region" description="Low complexity" evidence="5">
    <location>
        <begin position="121"/>
        <end position="131"/>
    </location>
</feature>
<feature type="region of interest" description="Disordered" evidence="5">
    <location>
        <begin position="427"/>
        <end position="453"/>
    </location>
</feature>
<evidence type="ECO:0000313" key="7">
    <source>
        <dbReference type="EMBL" id="KAG9694199.1"/>
    </source>
</evidence>
<dbReference type="SUPFAM" id="SSF57667">
    <property type="entry name" value="beta-beta-alpha zinc fingers"/>
    <property type="match status" value="1"/>
</dbReference>
<reference evidence="7" key="2">
    <citation type="submission" date="2021-08" db="EMBL/GenBank/DDBJ databases">
        <authorList>
            <person name="Gostincar C."/>
            <person name="Sun X."/>
            <person name="Song Z."/>
            <person name="Gunde-Cimerman N."/>
        </authorList>
    </citation>
    <scope>NUCLEOTIDE SEQUENCE</scope>
    <source>
        <strain evidence="7">EXF-9911</strain>
    </source>
</reference>
<dbReference type="PANTHER" id="PTHR19818">
    <property type="entry name" value="ZINC FINGER PROTEIN ZIC AND GLI"/>
    <property type="match status" value="1"/>
</dbReference>